<comment type="caution">
    <text evidence="1">The sequence shown here is derived from an EMBL/GenBank/DDBJ whole genome shotgun (WGS) entry which is preliminary data.</text>
</comment>
<gene>
    <name evidence="1" type="ORF">EDD29_1417</name>
</gene>
<evidence type="ECO:0008006" key="3">
    <source>
        <dbReference type="Google" id="ProtNLM"/>
    </source>
</evidence>
<name>A0A3N1CRG5_9ACTN</name>
<accession>A0A3N1CRG5</accession>
<dbReference type="Proteomes" id="UP000272400">
    <property type="component" value="Unassembled WGS sequence"/>
</dbReference>
<evidence type="ECO:0000313" key="2">
    <source>
        <dbReference type="Proteomes" id="UP000272400"/>
    </source>
</evidence>
<dbReference type="InterPro" id="IPR016024">
    <property type="entry name" value="ARM-type_fold"/>
</dbReference>
<protein>
    <recommendedName>
        <fullName evidence="3">HEAT repeat protein</fullName>
    </recommendedName>
</protein>
<dbReference type="OrthoDB" id="292843at2"/>
<reference evidence="1 2" key="1">
    <citation type="submission" date="2018-11" db="EMBL/GenBank/DDBJ databases">
        <title>Sequencing the genomes of 1000 actinobacteria strains.</title>
        <authorList>
            <person name="Klenk H.-P."/>
        </authorList>
    </citation>
    <scope>NUCLEOTIDE SEQUENCE [LARGE SCALE GENOMIC DNA]</scope>
    <source>
        <strain evidence="1 2">DSM 44254</strain>
    </source>
</reference>
<dbReference type="Gene3D" id="1.25.10.10">
    <property type="entry name" value="Leucine-rich Repeat Variant"/>
    <property type="match status" value="1"/>
</dbReference>
<sequence length="354" mass="37027">MGRPLSELDAVDWSALHHAYGDASDVPGLLRALGGTDEEAAEEAFGALFAALCHQGSRFDASAAAVPFLAGLLENPLADVPGLILLGRLATGDDDQWSLPRPAEISGDPDLDPDALAAYEAVRREVPGLVGFLGDGDPYVVRAAAWALSWFPEEAGAVLPPLHDVLSSAPLPATRTTCLLAAALLGDRALFSLPVPDGDWPYATAALLALRDDPPAAVVDAVLDAARTLPKHAFQDDDIPYFYGDVPGVLASALRCAPAARRREAAVALTRLRQRTGHSFPIDAGLVHLLLEEAAATPGAHLSPLERAHLAALPRHAAHAYPGLLPHALHSLGLPDAFPDLASLLASRGLPSFP</sequence>
<keyword evidence="2" id="KW-1185">Reference proteome</keyword>
<dbReference type="RefSeq" id="WP_123663408.1">
    <property type="nucleotide sequence ID" value="NZ_RJKE01000001.1"/>
</dbReference>
<organism evidence="1 2">
    <name type="scientific">Actinocorallia herbida</name>
    <dbReference type="NCBI Taxonomy" id="58109"/>
    <lineage>
        <taxon>Bacteria</taxon>
        <taxon>Bacillati</taxon>
        <taxon>Actinomycetota</taxon>
        <taxon>Actinomycetes</taxon>
        <taxon>Streptosporangiales</taxon>
        <taxon>Thermomonosporaceae</taxon>
        <taxon>Actinocorallia</taxon>
    </lineage>
</organism>
<dbReference type="InterPro" id="IPR011989">
    <property type="entry name" value="ARM-like"/>
</dbReference>
<evidence type="ECO:0000313" key="1">
    <source>
        <dbReference type="EMBL" id="ROO83907.1"/>
    </source>
</evidence>
<dbReference type="AlphaFoldDB" id="A0A3N1CRG5"/>
<dbReference type="SUPFAM" id="SSF48371">
    <property type="entry name" value="ARM repeat"/>
    <property type="match status" value="1"/>
</dbReference>
<dbReference type="EMBL" id="RJKE01000001">
    <property type="protein sequence ID" value="ROO83907.1"/>
    <property type="molecule type" value="Genomic_DNA"/>
</dbReference>
<proteinExistence type="predicted"/>